<dbReference type="Pfam" id="PF22041">
    <property type="entry name" value="GST_C_7"/>
    <property type="match status" value="1"/>
</dbReference>
<protein>
    <recommendedName>
        <fullName evidence="1">GST N-terminal domain-containing protein</fullName>
    </recommendedName>
</protein>
<gene>
    <name evidence="2" type="ORF">FA13DRAFT_1733441</name>
</gene>
<comment type="caution">
    <text evidence="2">The sequence shown here is derived from an EMBL/GenBank/DDBJ whole genome shotgun (WGS) entry which is preliminary data.</text>
</comment>
<dbReference type="SUPFAM" id="SSF52833">
    <property type="entry name" value="Thioredoxin-like"/>
    <property type="match status" value="1"/>
</dbReference>
<dbReference type="PROSITE" id="PS50404">
    <property type="entry name" value="GST_NTER"/>
    <property type="match status" value="1"/>
</dbReference>
<dbReference type="OrthoDB" id="4951845at2759"/>
<keyword evidence="3" id="KW-1185">Reference proteome</keyword>
<dbReference type="EMBL" id="QPFP01000022">
    <property type="protein sequence ID" value="TEB30580.1"/>
    <property type="molecule type" value="Genomic_DNA"/>
</dbReference>
<accession>A0A4Y7T902</accession>
<dbReference type="AlphaFoldDB" id="A0A4Y7T902"/>
<dbReference type="InterPro" id="IPR054416">
    <property type="entry name" value="GST_UstS-like_C"/>
</dbReference>
<proteinExistence type="predicted"/>
<evidence type="ECO:0000313" key="3">
    <source>
        <dbReference type="Proteomes" id="UP000298030"/>
    </source>
</evidence>
<dbReference type="Pfam" id="PF13409">
    <property type="entry name" value="GST_N_2"/>
    <property type="match status" value="1"/>
</dbReference>
<dbReference type="InterPro" id="IPR004045">
    <property type="entry name" value="Glutathione_S-Trfase_N"/>
</dbReference>
<sequence length="259" mass="29488">MITVYDFDSSLPARAMSPFVWRIRFALNIKGLEHKTEWLNYGKLEEELKERNGTPTRFLPDGTPVYTVPAIHDHSTNTTLSDSERILKYLDDAYPDTPQLTTSSHMDEELVKQAFDSMWPLPLSALMLNGLWGLMVPVIIKHIDEASALKYRSRFEVKTGVTVESLLGGDKRLELKTKARASLKEADRQLEEIGNLCEGKGPWLLGKEAKLPDLAVGGTLAYVAAVLGEDSELWREIRQWDAGRWGNRWDEIKPYHKLY</sequence>
<dbReference type="STRING" id="71717.A0A4Y7T902"/>
<dbReference type="Gene3D" id="3.40.30.10">
    <property type="entry name" value="Glutaredoxin"/>
    <property type="match status" value="1"/>
</dbReference>
<dbReference type="Proteomes" id="UP000298030">
    <property type="component" value="Unassembled WGS sequence"/>
</dbReference>
<name>A0A4Y7T902_COPMI</name>
<organism evidence="2 3">
    <name type="scientific">Coprinellus micaceus</name>
    <name type="common">Glistening ink-cap mushroom</name>
    <name type="synonym">Coprinus micaceus</name>
    <dbReference type="NCBI Taxonomy" id="71717"/>
    <lineage>
        <taxon>Eukaryota</taxon>
        <taxon>Fungi</taxon>
        <taxon>Dikarya</taxon>
        <taxon>Basidiomycota</taxon>
        <taxon>Agaricomycotina</taxon>
        <taxon>Agaricomycetes</taxon>
        <taxon>Agaricomycetidae</taxon>
        <taxon>Agaricales</taxon>
        <taxon>Agaricineae</taxon>
        <taxon>Psathyrellaceae</taxon>
        <taxon>Coprinellus</taxon>
    </lineage>
</organism>
<feature type="domain" description="GST N-terminal" evidence="1">
    <location>
        <begin position="7"/>
        <end position="98"/>
    </location>
</feature>
<evidence type="ECO:0000313" key="2">
    <source>
        <dbReference type="EMBL" id="TEB30580.1"/>
    </source>
</evidence>
<reference evidence="2 3" key="1">
    <citation type="journal article" date="2019" name="Nat. Ecol. Evol.">
        <title>Megaphylogeny resolves global patterns of mushroom evolution.</title>
        <authorList>
            <person name="Varga T."/>
            <person name="Krizsan K."/>
            <person name="Foldi C."/>
            <person name="Dima B."/>
            <person name="Sanchez-Garcia M."/>
            <person name="Sanchez-Ramirez S."/>
            <person name="Szollosi G.J."/>
            <person name="Szarkandi J.G."/>
            <person name="Papp V."/>
            <person name="Albert L."/>
            <person name="Andreopoulos W."/>
            <person name="Angelini C."/>
            <person name="Antonin V."/>
            <person name="Barry K.W."/>
            <person name="Bougher N.L."/>
            <person name="Buchanan P."/>
            <person name="Buyck B."/>
            <person name="Bense V."/>
            <person name="Catcheside P."/>
            <person name="Chovatia M."/>
            <person name="Cooper J."/>
            <person name="Damon W."/>
            <person name="Desjardin D."/>
            <person name="Finy P."/>
            <person name="Geml J."/>
            <person name="Haridas S."/>
            <person name="Hughes K."/>
            <person name="Justo A."/>
            <person name="Karasinski D."/>
            <person name="Kautmanova I."/>
            <person name="Kiss B."/>
            <person name="Kocsube S."/>
            <person name="Kotiranta H."/>
            <person name="LaButti K.M."/>
            <person name="Lechner B.E."/>
            <person name="Liimatainen K."/>
            <person name="Lipzen A."/>
            <person name="Lukacs Z."/>
            <person name="Mihaltcheva S."/>
            <person name="Morgado L.N."/>
            <person name="Niskanen T."/>
            <person name="Noordeloos M.E."/>
            <person name="Ohm R.A."/>
            <person name="Ortiz-Santana B."/>
            <person name="Ovrebo C."/>
            <person name="Racz N."/>
            <person name="Riley R."/>
            <person name="Savchenko A."/>
            <person name="Shiryaev A."/>
            <person name="Soop K."/>
            <person name="Spirin V."/>
            <person name="Szebenyi C."/>
            <person name="Tomsovsky M."/>
            <person name="Tulloss R.E."/>
            <person name="Uehling J."/>
            <person name="Grigoriev I.V."/>
            <person name="Vagvolgyi C."/>
            <person name="Papp T."/>
            <person name="Martin F.M."/>
            <person name="Miettinen O."/>
            <person name="Hibbett D.S."/>
            <person name="Nagy L.G."/>
        </authorList>
    </citation>
    <scope>NUCLEOTIDE SEQUENCE [LARGE SCALE GENOMIC DNA]</scope>
    <source>
        <strain evidence="2 3">FP101781</strain>
    </source>
</reference>
<dbReference type="Gene3D" id="1.20.1050.10">
    <property type="match status" value="1"/>
</dbReference>
<evidence type="ECO:0000259" key="1">
    <source>
        <dbReference type="PROSITE" id="PS50404"/>
    </source>
</evidence>
<dbReference type="InterPro" id="IPR036249">
    <property type="entry name" value="Thioredoxin-like_sf"/>
</dbReference>